<reference evidence="1" key="1">
    <citation type="submission" date="2020-05" db="EMBL/GenBank/DDBJ databases">
        <authorList>
            <person name="Chiriac C."/>
            <person name="Salcher M."/>
            <person name="Ghai R."/>
            <person name="Kavagutti S V."/>
        </authorList>
    </citation>
    <scope>NUCLEOTIDE SEQUENCE</scope>
</reference>
<organism evidence="1">
    <name type="scientific">uncultured Caudovirales phage</name>
    <dbReference type="NCBI Taxonomy" id="2100421"/>
    <lineage>
        <taxon>Viruses</taxon>
        <taxon>Duplodnaviria</taxon>
        <taxon>Heunggongvirae</taxon>
        <taxon>Uroviricota</taxon>
        <taxon>Caudoviricetes</taxon>
        <taxon>Peduoviridae</taxon>
        <taxon>Maltschvirus</taxon>
        <taxon>Maltschvirus maltsch</taxon>
    </lineage>
</organism>
<name>A0A6J5PRC9_9CAUD</name>
<protein>
    <submittedName>
        <fullName evidence="1">Uncharacterized protein</fullName>
    </submittedName>
</protein>
<sequence>MILSQTRMVIKCMKSIISEAILEKLAGITRVKYLSFDKIKILQSDFKDNELPAIQLIDVSESVIHEQNRTKNTWLITLEVVMRGSENEPIGQQDLWNMEYEIKRKLWADPTLGIKNKGMIHLRLLGTQTDLHLLEPFYFCRMDFEAIYYEHIVRDC</sequence>
<dbReference type="EMBL" id="LR796852">
    <property type="protein sequence ID" value="CAB4170084.1"/>
    <property type="molecule type" value="Genomic_DNA"/>
</dbReference>
<proteinExistence type="predicted"/>
<accession>A0A6J5PRC9</accession>
<gene>
    <name evidence="1" type="ORF">UFOVP901_35</name>
</gene>
<evidence type="ECO:0000313" key="1">
    <source>
        <dbReference type="EMBL" id="CAB4170084.1"/>
    </source>
</evidence>